<evidence type="ECO:0000259" key="1">
    <source>
        <dbReference type="SMART" id="SM00471"/>
    </source>
</evidence>
<dbReference type="SUPFAM" id="SSF109604">
    <property type="entry name" value="HD-domain/PDEase-like"/>
    <property type="match status" value="1"/>
</dbReference>
<feature type="domain" description="HD/PDEase" evidence="1">
    <location>
        <begin position="31"/>
        <end position="151"/>
    </location>
</feature>
<dbReference type="CDD" id="cd00077">
    <property type="entry name" value="HDc"/>
    <property type="match status" value="1"/>
</dbReference>
<dbReference type="AlphaFoldDB" id="A0A1T5A404"/>
<dbReference type="InterPro" id="IPR052194">
    <property type="entry name" value="MESH1"/>
</dbReference>
<dbReference type="RefSeq" id="WP_221406180.1">
    <property type="nucleotide sequence ID" value="NZ_FUYR01000001.1"/>
</dbReference>
<proteinExistence type="predicted"/>
<dbReference type="SMART" id="SM00471">
    <property type="entry name" value="HDc"/>
    <property type="match status" value="1"/>
</dbReference>
<dbReference type="PANTHER" id="PTHR46246">
    <property type="entry name" value="GUANOSINE-3',5'-BIS(DIPHOSPHATE) 3'-PYROPHOSPHOHYDROLASE MESH1"/>
    <property type="match status" value="1"/>
</dbReference>
<accession>A0A1T5A404</accession>
<reference evidence="3" key="1">
    <citation type="submission" date="2017-02" db="EMBL/GenBank/DDBJ databases">
        <authorList>
            <person name="Varghese N."/>
            <person name="Submissions S."/>
        </authorList>
    </citation>
    <scope>NUCLEOTIDE SEQUENCE [LARGE SCALE GENOMIC DNA]</scope>
    <source>
        <strain evidence="3">DSM 22385</strain>
    </source>
</reference>
<organism evidence="2 3">
    <name type="scientific">Daejeonella lutea</name>
    <dbReference type="NCBI Taxonomy" id="572036"/>
    <lineage>
        <taxon>Bacteria</taxon>
        <taxon>Pseudomonadati</taxon>
        <taxon>Bacteroidota</taxon>
        <taxon>Sphingobacteriia</taxon>
        <taxon>Sphingobacteriales</taxon>
        <taxon>Sphingobacteriaceae</taxon>
        <taxon>Daejeonella</taxon>
    </lineage>
</organism>
<dbReference type="InterPro" id="IPR003607">
    <property type="entry name" value="HD/PDEase_dom"/>
</dbReference>
<dbReference type="Pfam" id="PF13328">
    <property type="entry name" value="HD_4"/>
    <property type="match status" value="1"/>
</dbReference>
<gene>
    <name evidence="2" type="ORF">SAMN05661099_0297</name>
</gene>
<name>A0A1T5A404_9SPHI</name>
<evidence type="ECO:0000313" key="2">
    <source>
        <dbReference type="EMBL" id="SKB29678.1"/>
    </source>
</evidence>
<dbReference type="Proteomes" id="UP000189981">
    <property type="component" value="Unassembled WGS sequence"/>
</dbReference>
<protein>
    <submittedName>
        <fullName evidence="2">HD domain-containing protein</fullName>
    </submittedName>
</protein>
<dbReference type="STRING" id="572036.SAMN05661099_0297"/>
<keyword evidence="3" id="KW-1185">Reference proteome</keyword>
<dbReference type="PANTHER" id="PTHR46246:SF1">
    <property type="entry name" value="GUANOSINE-3',5'-BIS(DIPHOSPHATE) 3'-PYROPHOSPHOHYDROLASE MESH1"/>
    <property type="match status" value="1"/>
</dbReference>
<dbReference type="GO" id="GO:0008893">
    <property type="term" value="F:guanosine-3',5'-bis(diphosphate) 3'-diphosphatase activity"/>
    <property type="evidence" value="ECO:0007669"/>
    <property type="project" value="TreeGrafter"/>
</dbReference>
<evidence type="ECO:0000313" key="3">
    <source>
        <dbReference type="Proteomes" id="UP000189981"/>
    </source>
</evidence>
<dbReference type="EMBL" id="FUYR01000001">
    <property type="protein sequence ID" value="SKB29678.1"/>
    <property type="molecule type" value="Genomic_DNA"/>
</dbReference>
<sequence length="189" mass="21874">MENLPSHIQHVLDQVTEFADRAHGEQTRKYTPDRYIVHPIRVMKMLCEYTSDISMLAAALLHDVLEDTAVTSDEMSHFLEGIMLSSEVRKTTRLVEELTDVYVKSAFPHLNRRQRKELEVARISKTSRDAQTIKYADIIDNCIEIVKYDRGFAGKFLYECREILSKATHGDKKLYEKAKLVLNDARTQL</sequence>
<dbReference type="Gene3D" id="1.10.3210.10">
    <property type="entry name" value="Hypothetical protein af1432"/>
    <property type="match status" value="1"/>
</dbReference>